<accession>A0ABQ7UPW8</accession>
<evidence type="ECO:0000256" key="1">
    <source>
        <dbReference type="SAM" id="MobiDB-lite"/>
    </source>
</evidence>
<dbReference type="InterPro" id="IPR055298">
    <property type="entry name" value="AtLOH3-like"/>
</dbReference>
<feature type="compositionally biased region" description="Basic residues" evidence="1">
    <location>
        <begin position="1"/>
        <end position="10"/>
    </location>
</feature>
<comment type="caution">
    <text evidence="3">The sequence shown here is derived from an EMBL/GenBank/DDBJ whole genome shotgun (WGS) entry which is preliminary data.</text>
</comment>
<sequence length="796" mass="91243">MDKFLIKKPRSSSDLSVSSHVAPEAQRETITSSSSNVDCILGVGSLKRDPGERKPIFEYDSNIRDVVRRHYILMGPYQPKLRVYPKTTFGTSNRQFNPEWFNAPNSAWLEYSIDDDAIFCLCCYLFKNEFESRGNAGKSFTQDGFKNWNHGPERIRLHVGEVNSIHNKCLNRMLDFANQRQSIQSSLHKQSEKTKSDYRIRLNASINVVRFLLRNGLPFRGHDESEDSDYKGLFLELLKFHGVNRPDVEKVILQHAPKNDMMICSTIQKEIVDACTKETIKAIIKDLDGDYFGILVDESKDISHKEQMALVLRYVNKNGELIESFLGIVHVGDTSARSLQKVIYSLLLDHSLCLSRLRGQGYDGASNMQGEKNGLKSLILQDAPSAYHIHCFAHQLQLTLVALSKKHPDVKNFFYVVTNVLNTIGTSFKRRDLLRQHQVEKLEELVKSGEILTGQGLNQERGLQRPGDTRWGSHFKTLENFMIIFSSIANVLKDMKENSPHDLDKLAAGNLLDKIQEFEFIFVLHLMFKMLLLTNELNKALQKKDQDIVNAMGLLNLSKRRLQTMRESGLESLMDEVSSFCGKHDILVPEMTEDYPRSKRKKSEISYLHHFRVEVFYAVIDLQLQELNNRFDVVTSDLLLGMASLNPVDSFANFSKSRIMKLAEYYKSEFGDNELRDLSYQLDSFIVYARECDSKFLNLKGIKDLATMMAQTKLDQTWSLVYLLVKLALILPVATASVERAFSSMKLIKNDLRNSIGEEFLNGCLVCKIERKIFENVSNDAIIDRFQNMKSRRVQL</sequence>
<dbReference type="SUPFAM" id="SSF53098">
    <property type="entry name" value="Ribonuclease H-like"/>
    <property type="match status" value="1"/>
</dbReference>
<protein>
    <recommendedName>
        <fullName evidence="2">TTF-type domain-containing protein</fullName>
    </recommendedName>
</protein>
<evidence type="ECO:0000313" key="3">
    <source>
        <dbReference type="EMBL" id="KAH0753890.1"/>
    </source>
</evidence>
<dbReference type="SMART" id="SM00597">
    <property type="entry name" value="ZnF_TTF"/>
    <property type="match status" value="1"/>
</dbReference>
<reference evidence="3 4" key="1">
    <citation type="journal article" date="2021" name="bioRxiv">
        <title>Chromosome-scale and haplotype-resolved genome assembly of a tetraploid potato cultivar.</title>
        <authorList>
            <person name="Sun H."/>
            <person name="Jiao W.-B."/>
            <person name="Krause K."/>
            <person name="Campoy J.A."/>
            <person name="Goel M."/>
            <person name="Folz-Donahue K."/>
            <person name="Kukat C."/>
            <person name="Huettel B."/>
            <person name="Schneeberger K."/>
        </authorList>
    </citation>
    <scope>NUCLEOTIDE SEQUENCE [LARGE SCALE GENOMIC DNA]</scope>
    <source>
        <strain evidence="3">SolTubOtavaFocal</strain>
        <tissue evidence="3">Leaves</tissue>
    </source>
</reference>
<dbReference type="Proteomes" id="UP000826656">
    <property type="component" value="Unassembled WGS sequence"/>
</dbReference>
<dbReference type="InterPro" id="IPR025398">
    <property type="entry name" value="DUF4371"/>
</dbReference>
<dbReference type="EMBL" id="JAIVGD010000018">
    <property type="protein sequence ID" value="KAH0753890.1"/>
    <property type="molecule type" value="Genomic_DNA"/>
</dbReference>
<feature type="domain" description="TTF-type" evidence="2">
    <location>
        <begin position="92"/>
        <end position="189"/>
    </location>
</feature>
<dbReference type="PANTHER" id="PTHR11697">
    <property type="entry name" value="GENERAL TRANSCRIPTION FACTOR 2-RELATED ZINC FINGER PROTEIN"/>
    <property type="match status" value="1"/>
</dbReference>
<name>A0ABQ7UPW8_SOLTU</name>
<keyword evidence="4" id="KW-1185">Reference proteome</keyword>
<dbReference type="InterPro" id="IPR012337">
    <property type="entry name" value="RNaseH-like_sf"/>
</dbReference>
<gene>
    <name evidence="3" type="ORF">KY290_024160</name>
</gene>
<proteinExistence type="predicted"/>
<dbReference type="InterPro" id="IPR006580">
    <property type="entry name" value="Znf_TTF"/>
</dbReference>
<dbReference type="PANTHER" id="PTHR11697:SF230">
    <property type="entry name" value="ZINC FINGER, MYM DOMAIN CONTAINING 1"/>
    <property type="match status" value="1"/>
</dbReference>
<organism evidence="3 4">
    <name type="scientific">Solanum tuberosum</name>
    <name type="common">Potato</name>
    <dbReference type="NCBI Taxonomy" id="4113"/>
    <lineage>
        <taxon>Eukaryota</taxon>
        <taxon>Viridiplantae</taxon>
        <taxon>Streptophyta</taxon>
        <taxon>Embryophyta</taxon>
        <taxon>Tracheophyta</taxon>
        <taxon>Spermatophyta</taxon>
        <taxon>Magnoliopsida</taxon>
        <taxon>eudicotyledons</taxon>
        <taxon>Gunneridae</taxon>
        <taxon>Pentapetalae</taxon>
        <taxon>asterids</taxon>
        <taxon>lamiids</taxon>
        <taxon>Solanales</taxon>
        <taxon>Solanaceae</taxon>
        <taxon>Solanoideae</taxon>
        <taxon>Solaneae</taxon>
        <taxon>Solanum</taxon>
    </lineage>
</organism>
<dbReference type="Pfam" id="PF14291">
    <property type="entry name" value="DUF4371"/>
    <property type="match status" value="1"/>
</dbReference>
<evidence type="ECO:0000259" key="2">
    <source>
        <dbReference type="SMART" id="SM00597"/>
    </source>
</evidence>
<evidence type="ECO:0000313" key="4">
    <source>
        <dbReference type="Proteomes" id="UP000826656"/>
    </source>
</evidence>
<feature type="region of interest" description="Disordered" evidence="1">
    <location>
        <begin position="1"/>
        <end position="20"/>
    </location>
</feature>